<dbReference type="Gene3D" id="2.60.120.1110">
    <property type="match status" value="1"/>
</dbReference>
<dbReference type="Pfam" id="PF21190">
    <property type="entry name" value="Bbp16"/>
    <property type="match status" value="1"/>
</dbReference>
<reference evidence="1" key="1">
    <citation type="submission" date="2020-03" db="EMBL/GenBank/DDBJ databases">
        <title>The deep terrestrial virosphere.</title>
        <authorList>
            <person name="Holmfeldt K."/>
            <person name="Nilsson E."/>
            <person name="Simone D."/>
            <person name="Lopez-Fernandez M."/>
            <person name="Wu X."/>
            <person name="de Brujin I."/>
            <person name="Lundin D."/>
            <person name="Andersson A."/>
            <person name="Bertilsson S."/>
            <person name="Dopson M."/>
        </authorList>
    </citation>
    <scope>NUCLEOTIDE SEQUENCE</scope>
    <source>
        <strain evidence="1">MM415B02620</strain>
    </source>
</reference>
<dbReference type="EMBL" id="MT142820">
    <property type="protein sequence ID" value="QJA89060.1"/>
    <property type="molecule type" value="Genomic_DNA"/>
</dbReference>
<proteinExistence type="predicted"/>
<dbReference type="AlphaFoldDB" id="A0A6M3L3N4"/>
<organism evidence="1">
    <name type="scientific">viral metagenome</name>
    <dbReference type="NCBI Taxonomy" id="1070528"/>
    <lineage>
        <taxon>unclassified sequences</taxon>
        <taxon>metagenomes</taxon>
        <taxon>organismal metagenomes</taxon>
    </lineage>
</organism>
<name>A0A6M3L3N4_9ZZZZ</name>
<gene>
    <name evidence="1" type="ORF">MM415B02620_0011</name>
</gene>
<dbReference type="InterPro" id="IPR048922">
    <property type="entry name" value="Bbp16"/>
</dbReference>
<accession>A0A6M3L3N4</accession>
<protein>
    <submittedName>
        <fullName evidence="1">Putative structural protein</fullName>
    </submittedName>
</protein>
<evidence type="ECO:0000313" key="1">
    <source>
        <dbReference type="EMBL" id="QJA89060.1"/>
    </source>
</evidence>
<sequence>MIIDKGLLVSNSQRVNNDNANEVSENAVDLSVARNIAAGETLYAIINIEVAPTGTGTTQQFQVITATNNDLTTGAVVLIETPAIAKASLTVGKTIVLALPPLVISGGEQRYLGINYKGDNTFETTGTVSAFFGNGPQTNQ</sequence>